<evidence type="ECO:0000256" key="2">
    <source>
        <dbReference type="ARBA" id="ARBA00005587"/>
    </source>
</evidence>
<evidence type="ECO:0000256" key="4">
    <source>
        <dbReference type="ARBA" id="ARBA00022989"/>
    </source>
</evidence>
<feature type="transmembrane region" description="Helical" evidence="7">
    <location>
        <begin position="130"/>
        <end position="147"/>
    </location>
</feature>
<evidence type="ECO:0000256" key="7">
    <source>
        <dbReference type="SAM" id="Phobius"/>
    </source>
</evidence>
<dbReference type="EMBL" id="NHTK01001362">
    <property type="protein sequence ID" value="PPQ99339.1"/>
    <property type="molecule type" value="Genomic_DNA"/>
</dbReference>
<dbReference type="FunCoup" id="A0A409Y8N6">
    <property type="interactions" value="51"/>
</dbReference>
<keyword evidence="4 7" id="KW-1133">Transmembrane helix</keyword>
<dbReference type="OrthoDB" id="3648309at2759"/>
<gene>
    <name evidence="8" type="ORF">CVT24_009153</name>
</gene>
<feature type="transmembrane region" description="Helical" evidence="7">
    <location>
        <begin position="153"/>
        <end position="174"/>
    </location>
</feature>
<evidence type="ECO:0000256" key="1">
    <source>
        <dbReference type="ARBA" id="ARBA00004141"/>
    </source>
</evidence>
<sequence length="218" mass="23565">MSTHKHSIVGHWPHDDSTPASSESSKPTIASPSPAGIFAFASTTFILSAFNLNVRGIHAPNVVVGMAIFSGGLLQFIAGMWEFPRGNVFNATVFSSYGCFWMSYATIHIPAFGIISAYADPQEFNNAMGIYLVTWFMVTVFFTMAVIRRNLTFIILLSILAVTFLVLAVANFTGRSSINKAGGALGIVVSAIAYYAGLSEILEAETRPIARLPRGVWC</sequence>
<evidence type="ECO:0000313" key="9">
    <source>
        <dbReference type="Proteomes" id="UP000284842"/>
    </source>
</evidence>
<dbReference type="GO" id="GO:0005886">
    <property type="term" value="C:plasma membrane"/>
    <property type="evidence" value="ECO:0007669"/>
    <property type="project" value="TreeGrafter"/>
</dbReference>
<dbReference type="Pfam" id="PF01184">
    <property type="entry name" value="Gpr1_Fun34_YaaH"/>
    <property type="match status" value="1"/>
</dbReference>
<keyword evidence="3 7" id="KW-0812">Transmembrane</keyword>
<dbReference type="InterPro" id="IPR000791">
    <property type="entry name" value="Gpr1/Fun34/SatP-like"/>
</dbReference>
<comment type="caution">
    <text evidence="8">The sequence shown here is derived from an EMBL/GenBank/DDBJ whole genome shotgun (WGS) entry which is preliminary data.</text>
</comment>
<dbReference type="PANTHER" id="PTHR31123:SF1">
    <property type="entry name" value="ACCUMULATION OF DYADS PROTEIN 2-RELATED"/>
    <property type="match status" value="1"/>
</dbReference>
<dbReference type="NCBIfam" id="NF038013">
    <property type="entry name" value="AceTr_1"/>
    <property type="match status" value="1"/>
</dbReference>
<feature type="transmembrane region" description="Helical" evidence="7">
    <location>
        <begin position="29"/>
        <end position="50"/>
    </location>
</feature>
<feature type="region of interest" description="Disordered" evidence="6">
    <location>
        <begin position="1"/>
        <end position="29"/>
    </location>
</feature>
<keyword evidence="9" id="KW-1185">Reference proteome</keyword>
<dbReference type="InParanoid" id="A0A409Y8N6"/>
<feature type="transmembrane region" description="Helical" evidence="7">
    <location>
        <begin position="181"/>
        <end position="198"/>
    </location>
</feature>
<feature type="transmembrane region" description="Helical" evidence="7">
    <location>
        <begin position="62"/>
        <end position="81"/>
    </location>
</feature>
<dbReference type="Proteomes" id="UP000284842">
    <property type="component" value="Unassembled WGS sequence"/>
</dbReference>
<comment type="subcellular location">
    <subcellularLocation>
        <location evidence="1">Membrane</location>
        <topology evidence="1">Multi-pass membrane protein</topology>
    </subcellularLocation>
</comment>
<evidence type="ECO:0000256" key="3">
    <source>
        <dbReference type="ARBA" id="ARBA00022692"/>
    </source>
</evidence>
<evidence type="ECO:0000313" key="8">
    <source>
        <dbReference type="EMBL" id="PPQ99339.1"/>
    </source>
</evidence>
<reference evidence="8 9" key="1">
    <citation type="journal article" date="2018" name="Evol. Lett.">
        <title>Horizontal gene cluster transfer increased hallucinogenic mushroom diversity.</title>
        <authorList>
            <person name="Reynolds H.T."/>
            <person name="Vijayakumar V."/>
            <person name="Gluck-Thaler E."/>
            <person name="Korotkin H.B."/>
            <person name="Matheny P.B."/>
            <person name="Slot J.C."/>
        </authorList>
    </citation>
    <scope>NUCLEOTIDE SEQUENCE [LARGE SCALE GENOMIC DNA]</scope>
    <source>
        <strain evidence="8 9">2629</strain>
    </source>
</reference>
<name>A0A409Y8N6_9AGAR</name>
<proteinExistence type="inferred from homology"/>
<keyword evidence="5 7" id="KW-0472">Membrane</keyword>
<dbReference type="InterPro" id="IPR051633">
    <property type="entry name" value="AceTr"/>
</dbReference>
<dbReference type="PANTHER" id="PTHR31123">
    <property type="entry name" value="ACCUMULATION OF DYADS PROTEIN 2-RELATED"/>
    <property type="match status" value="1"/>
</dbReference>
<comment type="similarity">
    <text evidence="2">Belongs to the acetate uptake transporter (AceTr) (TC 2.A.96) family.</text>
</comment>
<evidence type="ECO:0000256" key="6">
    <source>
        <dbReference type="SAM" id="MobiDB-lite"/>
    </source>
</evidence>
<dbReference type="AlphaFoldDB" id="A0A409Y8N6"/>
<feature type="compositionally biased region" description="Polar residues" evidence="6">
    <location>
        <begin position="18"/>
        <end position="29"/>
    </location>
</feature>
<dbReference type="GO" id="GO:0015123">
    <property type="term" value="F:acetate transmembrane transporter activity"/>
    <property type="evidence" value="ECO:0007669"/>
    <property type="project" value="TreeGrafter"/>
</dbReference>
<dbReference type="STRING" id="181874.A0A409Y8N6"/>
<accession>A0A409Y8N6</accession>
<protein>
    <submittedName>
        <fullName evidence="8">Uncharacterized protein</fullName>
    </submittedName>
</protein>
<evidence type="ECO:0000256" key="5">
    <source>
        <dbReference type="ARBA" id="ARBA00023136"/>
    </source>
</evidence>
<feature type="transmembrane region" description="Helical" evidence="7">
    <location>
        <begin position="101"/>
        <end position="118"/>
    </location>
</feature>
<organism evidence="8 9">
    <name type="scientific">Panaeolus cyanescens</name>
    <dbReference type="NCBI Taxonomy" id="181874"/>
    <lineage>
        <taxon>Eukaryota</taxon>
        <taxon>Fungi</taxon>
        <taxon>Dikarya</taxon>
        <taxon>Basidiomycota</taxon>
        <taxon>Agaricomycotina</taxon>
        <taxon>Agaricomycetes</taxon>
        <taxon>Agaricomycetidae</taxon>
        <taxon>Agaricales</taxon>
        <taxon>Agaricineae</taxon>
        <taxon>Galeropsidaceae</taxon>
        <taxon>Panaeolus</taxon>
    </lineage>
</organism>